<proteinExistence type="predicted"/>
<name>A0A800NFR3_CYTFI</name>
<dbReference type="OrthoDB" id="2883535at2"/>
<organism evidence="1 2">
    <name type="scientific">Cytobacillus firmus</name>
    <name type="common">Bacillus firmus</name>
    <dbReference type="NCBI Taxonomy" id="1399"/>
    <lineage>
        <taxon>Bacteria</taxon>
        <taxon>Bacillati</taxon>
        <taxon>Bacillota</taxon>
        <taxon>Bacilli</taxon>
        <taxon>Bacillales</taxon>
        <taxon>Bacillaceae</taxon>
        <taxon>Cytobacillus</taxon>
    </lineage>
</organism>
<evidence type="ECO:0000313" key="1">
    <source>
        <dbReference type="EMBL" id="KAF0825768.1"/>
    </source>
</evidence>
<dbReference type="AlphaFoldDB" id="A0A800NFR3"/>
<dbReference type="RefSeq" id="WP_159344117.1">
    <property type="nucleotide sequence ID" value="NZ_JBALOT010000018.1"/>
</dbReference>
<dbReference type="EMBL" id="VDEM01000002">
    <property type="protein sequence ID" value="KAF0825768.1"/>
    <property type="molecule type" value="Genomic_DNA"/>
</dbReference>
<protein>
    <submittedName>
        <fullName evidence="1">Uncharacterized protein</fullName>
    </submittedName>
</protein>
<gene>
    <name evidence="1" type="ORF">KIS1582_0441</name>
</gene>
<sequence>MKFKEMTEEEKRKLLIAMYFLQKGSHQLNRLHDEFSRRDNDDDIKEAMEKENNLFQAIARFDDMYLYSEDESENEEIEKLENEIFEWIEDYGFTNDIKKYFDKNSIMFS</sequence>
<accession>A0A800NFR3</accession>
<evidence type="ECO:0000313" key="2">
    <source>
        <dbReference type="Proteomes" id="UP000465778"/>
    </source>
</evidence>
<reference evidence="1 2" key="1">
    <citation type="journal article" date="2020" name="G3 (Bethesda)">
        <title>Whole Genome Sequencing and Comparative Genomics of Two Nematicidal Bacillus Strains Reveals a Wide Range of Possible Virulence Factors.</title>
        <authorList>
            <person name="Susic N."/>
            <person name="Janezic S."/>
            <person name="Rupnik M."/>
            <person name="Geric Stare B."/>
        </authorList>
    </citation>
    <scope>NUCLEOTIDE SEQUENCE [LARGE SCALE GENOMIC DNA]</scope>
    <source>
        <strain evidence="1 2">I-1582</strain>
    </source>
</reference>
<comment type="caution">
    <text evidence="1">The sequence shown here is derived from an EMBL/GenBank/DDBJ whole genome shotgun (WGS) entry which is preliminary data.</text>
</comment>
<dbReference type="Proteomes" id="UP000465778">
    <property type="component" value="Unassembled WGS sequence"/>
</dbReference>